<comment type="caution">
    <text evidence="2">The sequence shown here is derived from an EMBL/GenBank/DDBJ whole genome shotgun (WGS) entry which is preliminary data.</text>
</comment>
<dbReference type="EMBL" id="AVOT02039080">
    <property type="protein sequence ID" value="MBW0534066.1"/>
    <property type="molecule type" value="Genomic_DNA"/>
</dbReference>
<reference evidence="2" key="1">
    <citation type="submission" date="2021-03" db="EMBL/GenBank/DDBJ databases">
        <title>Draft genome sequence of rust myrtle Austropuccinia psidii MF-1, a brazilian biotype.</title>
        <authorList>
            <person name="Quecine M.C."/>
            <person name="Pachon D.M.R."/>
            <person name="Bonatelli M.L."/>
            <person name="Correr F.H."/>
            <person name="Franceschini L.M."/>
            <person name="Leite T.F."/>
            <person name="Margarido G.R.A."/>
            <person name="Almeida C.A."/>
            <person name="Ferrarezi J.A."/>
            <person name="Labate C.A."/>
        </authorList>
    </citation>
    <scope>NUCLEOTIDE SEQUENCE</scope>
    <source>
        <strain evidence="2">MF-1</strain>
    </source>
</reference>
<sequence>MVVHSASIKFDEDSYFNPKSTTPHMISKIQVDNLFDGSMIRKLNKQDSVISALNSSSDLTAALPITYDKAMSSLQAKEWKKAIVEELNSMTEQQVFVTSNISEVLKEKPRNSMLSTKWVFSKKGSPECFKGWLVARGFRQIHGINFEETFAPRPTFGALQLLFSIACKKKWKVCTFDVKVAFFAQPH</sequence>
<name>A0A9Q3FBT0_9BASI</name>
<evidence type="ECO:0000259" key="1">
    <source>
        <dbReference type="Pfam" id="PF07727"/>
    </source>
</evidence>
<proteinExistence type="predicted"/>
<dbReference type="OrthoDB" id="430476at2759"/>
<keyword evidence="3" id="KW-1185">Reference proteome</keyword>
<protein>
    <recommendedName>
        <fullName evidence="1">Reverse transcriptase Ty1/copia-type domain-containing protein</fullName>
    </recommendedName>
</protein>
<organism evidence="2 3">
    <name type="scientific">Austropuccinia psidii MF-1</name>
    <dbReference type="NCBI Taxonomy" id="1389203"/>
    <lineage>
        <taxon>Eukaryota</taxon>
        <taxon>Fungi</taxon>
        <taxon>Dikarya</taxon>
        <taxon>Basidiomycota</taxon>
        <taxon>Pucciniomycotina</taxon>
        <taxon>Pucciniomycetes</taxon>
        <taxon>Pucciniales</taxon>
        <taxon>Sphaerophragmiaceae</taxon>
        <taxon>Austropuccinia</taxon>
    </lineage>
</organism>
<evidence type="ECO:0000313" key="3">
    <source>
        <dbReference type="Proteomes" id="UP000765509"/>
    </source>
</evidence>
<evidence type="ECO:0000313" key="2">
    <source>
        <dbReference type="EMBL" id="MBW0534066.1"/>
    </source>
</evidence>
<dbReference type="InterPro" id="IPR013103">
    <property type="entry name" value="RVT_2"/>
</dbReference>
<feature type="domain" description="Reverse transcriptase Ty1/copia-type" evidence="1">
    <location>
        <begin position="110"/>
        <end position="183"/>
    </location>
</feature>
<accession>A0A9Q3FBT0</accession>
<dbReference type="Pfam" id="PF07727">
    <property type="entry name" value="RVT_2"/>
    <property type="match status" value="1"/>
</dbReference>
<gene>
    <name evidence="2" type="ORF">O181_073781</name>
</gene>
<dbReference type="AlphaFoldDB" id="A0A9Q3FBT0"/>
<dbReference type="Proteomes" id="UP000765509">
    <property type="component" value="Unassembled WGS sequence"/>
</dbReference>